<protein>
    <submittedName>
        <fullName evidence="2">MarR family transcriptional regulator</fullName>
    </submittedName>
</protein>
<dbReference type="GO" id="GO:0006950">
    <property type="term" value="P:response to stress"/>
    <property type="evidence" value="ECO:0007669"/>
    <property type="project" value="TreeGrafter"/>
</dbReference>
<dbReference type="Pfam" id="PF01047">
    <property type="entry name" value="MarR"/>
    <property type="match status" value="1"/>
</dbReference>
<reference evidence="2 3" key="1">
    <citation type="submission" date="2019-06" db="EMBL/GenBank/DDBJ databases">
        <title>Sequencing the genomes of 1000 actinobacteria strains.</title>
        <authorList>
            <person name="Klenk H.-P."/>
        </authorList>
    </citation>
    <scope>NUCLEOTIDE SEQUENCE [LARGE SCALE GENOMIC DNA]</scope>
    <source>
        <strain evidence="2 3">DSM 45671</strain>
    </source>
</reference>
<dbReference type="SUPFAM" id="SSF46785">
    <property type="entry name" value="Winged helix' DNA-binding domain"/>
    <property type="match status" value="1"/>
</dbReference>
<dbReference type="PRINTS" id="PR00598">
    <property type="entry name" value="HTHMARR"/>
</dbReference>
<dbReference type="RefSeq" id="WP_147259755.1">
    <property type="nucleotide sequence ID" value="NZ_VIWU01000001.1"/>
</dbReference>
<comment type="caution">
    <text evidence="2">The sequence shown here is derived from an EMBL/GenBank/DDBJ whole genome shotgun (WGS) entry which is preliminary data.</text>
</comment>
<organism evidence="2 3">
    <name type="scientific">Pseudonocardia hierapolitana</name>
    <dbReference type="NCBI Taxonomy" id="1128676"/>
    <lineage>
        <taxon>Bacteria</taxon>
        <taxon>Bacillati</taxon>
        <taxon>Actinomycetota</taxon>
        <taxon>Actinomycetes</taxon>
        <taxon>Pseudonocardiales</taxon>
        <taxon>Pseudonocardiaceae</taxon>
        <taxon>Pseudonocardia</taxon>
    </lineage>
</organism>
<dbReference type="Gene3D" id="1.10.10.10">
    <property type="entry name" value="Winged helix-like DNA-binding domain superfamily/Winged helix DNA-binding domain"/>
    <property type="match status" value="1"/>
</dbReference>
<dbReference type="InterPro" id="IPR039422">
    <property type="entry name" value="MarR/SlyA-like"/>
</dbReference>
<evidence type="ECO:0000313" key="3">
    <source>
        <dbReference type="Proteomes" id="UP000321261"/>
    </source>
</evidence>
<dbReference type="InterPro" id="IPR036390">
    <property type="entry name" value="WH_DNA-bd_sf"/>
</dbReference>
<name>A0A561T270_9PSEU</name>
<accession>A0A561T270</accession>
<dbReference type="InterPro" id="IPR000835">
    <property type="entry name" value="HTH_MarR-typ"/>
</dbReference>
<sequence length="168" mass="19172">MEDYGDELLDATTSISRLTRMLRRTKLSERACAEAGITLDRIGLQILGHVRKAEQPPSVKELAESMQVEGPHATRQVHRLVTRGLIEKTVDPDDRRVARLTLTAEGIELIDRYHAVIKGWMRDAVADWPAEDKRQVCTLVKRWVDDIETYFDELDSRPFPRPAQRPAG</sequence>
<dbReference type="GO" id="GO:0003700">
    <property type="term" value="F:DNA-binding transcription factor activity"/>
    <property type="evidence" value="ECO:0007669"/>
    <property type="project" value="InterPro"/>
</dbReference>
<proteinExistence type="predicted"/>
<dbReference type="AlphaFoldDB" id="A0A561T270"/>
<dbReference type="Proteomes" id="UP000321261">
    <property type="component" value="Unassembled WGS sequence"/>
</dbReference>
<feature type="domain" description="HTH marR-type" evidence="1">
    <location>
        <begin position="8"/>
        <end position="145"/>
    </location>
</feature>
<dbReference type="PANTHER" id="PTHR33164">
    <property type="entry name" value="TRANSCRIPTIONAL REGULATOR, MARR FAMILY"/>
    <property type="match status" value="1"/>
</dbReference>
<dbReference type="SMART" id="SM00347">
    <property type="entry name" value="HTH_MARR"/>
    <property type="match status" value="1"/>
</dbReference>
<dbReference type="InterPro" id="IPR036388">
    <property type="entry name" value="WH-like_DNA-bd_sf"/>
</dbReference>
<evidence type="ECO:0000259" key="1">
    <source>
        <dbReference type="PROSITE" id="PS50995"/>
    </source>
</evidence>
<dbReference type="PROSITE" id="PS50995">
    <property type="entry name" value="HTH_MARR_2"/>
    <property type="match status" value="1"/>
</dbReference>
<dbReference type="EMBL" id="VIWU01000001">
    <property type="protein sequence ID" value="TWF81210.1"/>
    <property type="molecule type" value="Genomic_DNA"/>
</dbReference>
<gene>
    <name evidence="2" type="ORF">FHX44_117153</name>
</gene>
<evidence type="ECO:0000313" key="2">
    <source>
        <dbReference type="EMBL" id="TWF81210.1"/>
    </source>
</evidence>
<keyword evidence="3" id="KW-1185">Reference proteome</keyword>
<dbReference type="PANTHER" id="PTHR33164:SF57">
    <property type="entry name" value="MARR-FAMILY TRANSCRIPTIONAL REGULATOR"/>
    <property type="match status" value="1"/>
</dbReference>
<dbReference type="OrthoDB" id="4485201at2"/>